<dbReference type="Proteomes" id="UP001156441">
    <property type="component" value="Unassembled WGS sequence"/>
</dbReference>
<feature type="transmembrane region" description="Helical" evidence="6">
    <location>
        <begin position="131"/>
        <end position="152"/>
    </location>
</feature>
<dbReference type="Pfam" id="PF07690">
    <property type="entry name" value="MFS_1"/>
    <property type="match status" value="1"/>
</dbReference>
<keyword evidence="5 6" id="KW-0472">Membrane</keyword>
<comment type="subcellular location">
    <subcellularLocation>
        <location evidence="1">Cell membrane</location>
        <topology evidence="1">Multi-pass membrane protein</topology>
    </subcellularLocation>
</comment>
<dbReference type="Gene3D" id="1.20.1250.20">
    <property type="entry name" value="MFS general substrate transporter like domains"/>
    <property type="match status" value="1"/>
</dbReference>
<dbReference type="InterPro" id="IPR036259">
    <property type="entry name" value="MFS_trans_sf"/>
</dbReference>
<reference evidence="8 9" key="1">
    <citation type="submission" date="2021-02" db="EMBL/GenBank/DDBJ databases">
        <title>Actinophytocola xerophila sp. nov., isolated from soil of cotton cropping field.</title>
        <authorList>
            <person name="Huang R."/>
            <person name="Chen X."/>
            <person name="Ge X."/>
            <person name="Liu W."/>
        </authorList>
    </citation>
    <scope>NUCLEOTIDE SEQUENCE [LARGE SCALE GENOMIC DNA]</scope>
    <source>
        <strain evidence="8 9">S1-96</strain>
    </source>
</reference>
<feature type="transmembrane region" description="Helical" evidence="6">
    <location>
        <begin position="234"/>
        <end position="257"/>
    </location>
</feature>
<dbReference type="InterPro" id="IPR050189">
    <property type="entry name" value="MFS_Efflux_Transporters"/>
</dbReference>
<keyword evidence="3 6" id="KW-0812">Transmembrane</keyword>
<organism evidence="8 9">
    <name type="scientific">Actinophytocola gossypii</name>
    <dbReference type="NCBI Taxonomy" id="2812003"/>
    <lineage>
        <taxon>Bacteria</taxon>
        <taxon>Bacillati</taxon>
        <taxon>Actinomycetota</taxon>
        <taxon>Actinomycetes</taxon>
        <taxon>Pseudonocardiales</taxon>
        <taxon>Pseudonocardiaceae</taxon>
    </lineage>
</organism>
<feature type="transmembrane region" description="Helical" evidence="6">
    <location>
        <begin position="102"/>
        <end position="119"/>
    </location>
</feature>
<evidence type="ECO:0000313" key="8">
    <source>
        <dbReference type="EMBL" id="MCT2587697.1"/>
    </source>
</evidence>
<dbReference type="PANTHER" id="PTHR43124:SF3">
    <property type="entry name" value="CHLORAMPHENICOL EFFLUX PUMP RV0191"/>
    <property type="match status" value="1"/>
</dbReference>
<evidence type="ECO:0000256" key="1">
    <source>
        <dbReference type="ARBA" id="ARBA00004651"/>
    </source>
</evidence>
<dbReference type="SUPFAM" id="SSF103473">
    <property type="entry name" value="MFS general substrate transporter"/>
    <property type="match status" value="1"/>
</dbReference>
<dbReference type="PANTHER" id="PTHR43124">
    <property type="entry name" value="PURINE EFFLUX PUMP PBUE"/>
    <property type="match status" value="1"/>
</dbReference>
<evidence type="ECO:0000256" key="5">
    <source>
        <dbReference type="ARBA" id="ARBA00023136"/>
    </source>
</evidence>
<dbReference type="PROSITE" id="PS50850">
    <property type="entry name" value="MFS"/>
    <property type="match status" value="1"/>
</dbReference>
<evidence type="ECO:0000313" key="9">
    <source>
        <dbReference type="Proteomes" id="UP001156441"/>
    </source>
</evidence>
<dbReference type="RefSeq" id="WP_260195607.1">
    <property type="nucleotide sequence ID" value="NZ_JAFFZE010000027.1"/>
</dbReference>
<keyword evidence="2" id="KW-1003">Cell membrane</keyword>
<name>A0ABT2JIJ6_9PSEU</name>
<feature type="transmembrane region" description="Helical" evidence="6">
    <location>
        <begin position="198"/>
        <end position="222"/>
    </location>
</feature>
<keyword evidence="4 6" id="KW-1133">Transmembrane helix</keyword>
<accession>A0ABT2JIJ6</accession>
<evidence type="ECO:0000256" key="2">
    <source>
        <dbReference type="ARBA" id="ARBA00022475"/>
    </source>
</evidence>
<evidence type="ECO:0000256" key="6">
    <source>
        <dbReference type="SAM" id="Phobius"/>
    </source>
</evidence>
<feature type="transmembrane region" description="Helical" evidence="6">
    <location>
        <begin position="75"/>
        <end position="96"/>
    </location>
</feature>
<gene>
    <name evidence="8" type="ORF">JT362_31720</name>
</gene>
<sequence length="383" mass="39254">MSSSTSLRLLQAGAFTSSFDRLMIAPMLVVIAGELDGSVEDVSRAAATYFLCYGFAQICWAMVSDRLGRVRTMRLALAAAAVFGLASAAVPGVGWLVVARGLTGACFAAAIPSALVYIGDTVPVKVRQAPLTDLMTSTAVGMSLATAGAGALADFTSWRVAFALTAVAAAVLAVVMRRLPEPAVTTGRPPILASLRSVLGNGPALLVLLLALTEGLVLLGPLTFFPAVLHASGLSVTVSGLLVTAYGAAVLVFARVVKAFTRTLAPAMLILVGGTLAVLAYVLLTVTHAAVPVVAGTVLLGAGWAFMHSTLQTWATDMAPNARATAVSLFATMLFTGSAVGAALFGPMVDAGDFRQVFMITLAAAVPLTVVATLGRRRYAVRG</sequence>
<feature type="transmembrane region" description="Helical" evidence="6">
    <location>
        <begin position="327"/>
        <end position="345"/>
    </location>
</feature>
<feature type="transmembrane region" description="Helical" evidence="6">
    <location>
        <begin position="264"/>
        <end position="283"/>
    </location>
</feature>
<evidence type="ECO:0000259" key="7">
    <source>
        <dbReference type="PROSITE" id="PS50850"/>
    </source>
</evidence>
<dbReference type="EMBL" id="JAFFZE010000027">
    <property type="protein sequence ID" value="MCT2587697.1"/>
    <property type="molecule type" value="Genomic_DNA"/>
</dbReference>
<dbReference type="InterPro" id="IPR011701">
    <property type="entry name" value="MFS"/>
</dbReference>
<feature type="transmembrane region" description="Helical" evidence="6">
    <location>
        <begin position="45"/>
        <end position="63"/>
    </location>
</feature>
<feature type="transmembrane region" description="Helical" evidence="6">
    <location>
        <begin position="158"/>
        <end position="177"/>
    </location>
</feature>
<evidence type="ECO:0000256" key="4">
    <source>
        <dbReference type="ARBA" id="ARBA00022989"/>
    </source>
</evidence>
<evidence type="ECO:0000256" key="3">
    <source>
        <dbReference type="ARBA" id="ARBA00022692"/>
    </source>
</evidence>
<keyword evidence="9" id="KW-1185">Reference proteome</keyword>
<comment type="caution">
    <text evidence="8">The sequence shown here is derived from an EMBL/GenBank/DDBJ whole genome shotgun (WGS) entry which is preliminary data.</text>
</comment>
<feature type="transmembrane region" description="Helical" evidence="6">
    <location>
        <begin position="289"/>
        <end position="307"/>
    </location>
</feature>
<feature type="transmembrane region" description="Helical" evidence="6">
    <location>
        <begin position="357"/>
        <end position="375"/>
    </location>
</feature>
<feature type="domain" description="Major facilitator superfamily (MFS) profile" evidence="7">
    <location>
        <begin position="6"/>
        <end position="380"/>
    </location>
</feature>
<protein>
    <submittedName>
        <fullName evidence="8">MFS transporter</fullName>
    </submittedName>
</protein>
<proteinExistence type="predicted"/>
<dbReference type="InterPro" id="IPR020846">
    <property type="entry name" value="MFS_dom"/>
</dbReference>